<name>A0A218WYQ4_PUNGR</name>
<reference evidence="6" key="2">
    <citation type="submission" date="2017-06" db="EMBL/GenBank/DDBJ databases">
        <title>The pomegranate genome and the genomics of punicalagin biosynthesis.</title>
        <authorList>
            <person name="Xu C."/>
        </authorList>
    </citation>
    <scope>NUCLEOTIDE SEQUENCE [LARGE SCALE GENOMIC DNA]</scope>
    <source>
        <tissue evidence="6">Fresh leaf</tissue>
    </source>
</reference>
<dbReference type="Proteomes" id="UP000515151">
    <property type="component" value="Chromosome 5"/>
</dbReference>
<dbReference type="PANTHER" id="PTHR48046">
    <property type="entry name" value="UDP-GLYCOSYLTRANSFERASE 72E1"/>
    <property type="match status" value="1"/>
</dbReference>
<dbReference type="FunFam" id="3.40.50.2000:FF:000051">
    <property type="entry name" value="Glycosyltransferase"/>
    <property type="match status" value="1"/>
</dbReference>
<organism evidence="6 8">
    <name type="scientific">Punica granatum</name>
    <name type="common">Pomegranate</name>
    <dbReference type="NCBI Taxonomy" id="22663"/>
    <lineage>
        <taxon>Eukaryota</taxon>
        <taxon>Viridiplantae</taxon>
        <taxon>Streptophyta</taxon>
        <taxon>Embryophyta</taxon>
        <taxon>Tracheophyta</taxon>
        <taxon>Spermatophyta</taxon>
        <taxon>Magnoliopsida</taxon>
        <taxon>eudicotyledons</taxon>
        <taxon>Gunneridae</taxon>
        <taxon>Pentapetalae</taxon>
        <taxon>rosids</taxon>
        <taxon>malvids</taxon>
        <taxon>Myrtales</taxon>
        <taxon>Lythraceae</taxon>
        <taxon>Punica</taxon>
    </lineage>
</organism>
<dbReference type="Proteomes" id="UP000197138">
    <property type="component" value="Unassembled WGS sequence"/>
</dbReference>
<proteinExistence type="evidence at transcript level"/>
<protein>
    <recommendedName>
        <fullName evidence="5">Glycosyltransferase</fullName>
        <ecNumber evidence="5">2.4.1.-</ecNumber>
    </recommendedName>
</protein>
<dbReference type="EC" id="2.4.1.-" evidence="5"/>
<dbReference type="OrthoDB" id="5835829at2759"/>
<reference evidence="10" key="5">
    <citation type="submission" date="2025-04" db="UniProtKB">
        <authorList>
            <consortium name="RefSeq"/>
        </authorList>
    </citation>
    <scope>IDENTIFICATION</scope>
    <source>
        <tissue evidence="10">Leaf</tissue>
    </source>
</reference>
<dbReference type="InterPro" id="IPR002213">
    <property type="entry name" value="UDP_glucos_trans"/>
</dbReference>
<sequence length="491" mass="54384">MAQVSTKPHVALFASPGIGHLIPVLQLGERFVSRHNFVVTVFVVVTDAATAESQLKQQSSYKNLLNVVLLPPVDLTSLTNKPLAILSQLVLIVRQSLPDLRSAIASMKSRPTALIVDLFGTEAFAIADEFHMLKYEFFTTNAWFLALTLYAPHVDREHEDDHILRHMPLHIPGCASILYEDTVDVYTDRNDKLLHDDYVRIGRRLAEADGILINTWESLEPKTLQALRDPKAFGRFSQVRILPIGPLVSGFQSFGSSQPKDDILQWLDDQPTESVLYVSFGSGGTLSADQLTELAWGLEQSQHRFIWVVRPPQENSACGAYFEQAKRADGTPEYLPDGFVTRTQKLGLVVPMWAPQREILAHPSIGGFLSHCGWNSTLESLINGVPLIAWPLYAEQTMNATMLTDQLGIAARSRELMPNGVLGRHEIEKMVRTVMNKEDAKGETIRARSQDLKRTALLAVAEGGSSYAALSQVAQECKIGLVGLKQRARGA</sequence>
<dbReference type="GO" id="GO:0047209">
    <property type="term" value="F:coniferyl-alcohol glucosyltransferase activity"/>
    <property type="evidence" value="ECO:0007669"/>
    <property type="project" value="TreeGrafter"/>
</dbReference>
<dbReference type="InterPro" id="IPR035595">
    <property type="entry name" value="UDP_glycos_trans_CS"/>
</dbReference>
<gene>
    <name evidence="10" type="primary">LOC116208694</name>
    <name evidence="6" type="ORF">CDL15_Pgr017076</name>
</gene>
<evidence type="ECO:0000256" key="1">
    <source>
        <dbReference type="ARBA" id="ARBA00009995"/>
    </source>
</evidence>
<dbReference type="PANTHER" id="PTHR48046:SF7">
    <property type="entry name" value="UDP-GLYCOSYLTRANSFERASE 72E1"/>
    <property type="match status" value="1"/>
</dbReference>
<evidence type="ECO:0000313" key="9">
    <source>
        <dbReference type="Proteomes" id="UP000515151"/>
    </source>
</evidence>
<keyword evidence="3 4" id="KW-0808">Transferase</keyword>
<dbReference type="GeneID" id="116208694"/>
<accession>A0A218WYQ4</accession>
<evidence type="ECO:0000256" key="2">
    <source>
        <dbReference type="ARBA" id="ARBA00022676"/>
    </source>
</evidence>
<evidence type="ECO:0000313" key="6">
    <source>
        <dbReference type="EMBL" id="OWM77676.1"/>
    </source>
</evidence>
<reference evidence="9" key="4">
    <citation type="journal article" date="2020" name="Plant Biotechnol. J.">
        <title>The pomegranate (Punica granatum L.) draft genome dissects genetic divergence between soft- and hard-seeded cultivars.</title>
        <authorList>
            <person name="Luo X."/>
            <person name="Li H."/>
            <person name="Wu Z."/>
            <person name="Yao W."/>
            <person name="Zhao P."/>
            <person name="Cao D."/>
            <person name="Yu H."/>
            <person name="Li K."/>
            <person name="Poudel K."/>
            <person name="Zhao D."/>
            <person name="Zhang F."/>
            <person name="Xia X."/>
            <person name="Chen L."/>
            <person name="Wang Q."/>
            <person name="Jing D."/>
            <person name="Cao S."/>
        </authorList>
    </citation>
    <scope>NUCLEOTIDE SEQUENCE [LARGE SCALE GENOMIC DNA]</scope>
</reference>
<dbReference type="CDD" id="cd03784">
    <property type="entry name" value="GT1_Gtf-like"/>
    <property type="match status" value="1"/>
</dbReference>
<evidence type="ECO:0000313" key="10">
    <source>
        <dbReference type="RefSeq" id="XP_031398098.1"/>
    </source>
</evidence>
<reference evidence="8" key="1">
    <citation type="journal article" date="2017" name="Plant J.">
        <title>The pomegranate (Punica granatum L.) genome and the genomics of punicalagin biosynthesis.</title>
        <authorList>
            <person name="Qin G."/>
            <person name="Xu C."/>
            <person name="Ming R."/>
            <person name="Tang H."/>
            <person name="Guyot R."/>
            <person name="Kramer E.M."/>
            <person name="Hu Y."/>
            <person name="Yi X."/>
            <person name="Qi Y."/>
            <person name="Xu X."/>
            <person name="Gao Z."/>
            <person name="Pan H."/>
            <person name="Jian J."/>
            <person name="Tian Y."/>
            <person name="Yue Z."/>
            <person name="Xu Y."/>
        </authorList>
    </citation>
    <scope>NUCLEOTIDE SEQUENCE [LARGE SCALE GENOMIC DNA]</scope>
    <source>
        <strain evidence="8">cv. Dabenzi</strain>
    </source>
</reference>
<keyword evidence="9" id="KW-1185">Reference proteome</keyword>
<dbReference type="Pfam" id="PF00201">
    <property type="entry name" value="UDPGT"/>
    <property type="match status" value="1"/>
</dbReference>
<dbReference type="PROSITE" id="PS00375">
    <property type="entry name" value="UDPGT"/>
    <property type="match status" value="1"/>
</dbReference>
<evidence type="ECO:0000256" key="3">
    <source>
        <dbReference type="ARBA" id="ARBA00022679"/>
    </source>
</evidence>
<dbReference type="SUPFAM" id="SSF53756">
    <property type="entry name" value="UDP-Glycosyltransferase/glycogen phosphorylase"/>
    <property type="match status" value="1"/>
</dbReference>
<keyword evidence="2 4" id="KW-0328">Glycosyltransferase</keyword>
<reference evidence="7" key="3">
    <citation type="journal article" date="2019" name="Hortic Res">
        <title>Effective genome editing and identification of a regiospecific gallic acid 4-O-glycosyltransferase in pomegranate (Punica granatum L.).</title>
        <authorList>
            <person name="Chang L."/>
            <person name="Wu S."/>
            <person name="Tian L."/>
        </authorList>
    </citation>
    <scope>NUCLEOTIDE SEQUENCE</scope>
</reference>
<evidence type="ECO:0000313" key="8">
    <source>
        <dbReference type="Proteomes" id="UP000197138"/>
    </source>
</evidence>
<dbReference type="EMBL" id="MTKT01002534">
    <property type="protein sequence ID" value="OWM77676.1"/>
    <property type="molecule type" value="Genomic_DNA"/>
</dbReference>
<evidence type="ECO:0000256" key="5">
    <source>
        <dbReference type="RuleBase" id="RU362057"/>
    </source>
</evidence>
<dbReference type="RefSeq" id="XP_031398098.1">
    <property type="nucleotide sequence ID" value="XM_031542238.1"/>
</dbReference>
<evidence type="ECO:0000313" key="7">
    <source>
        <dbReference type="EMBL" id="QHB92369.1"/>
    </source>
</evidence>
<evidence type="ECO:0000256" key="4">
    <source>
        <dbReference type="RuleBase" id="RU003718"/>
    </source>
</evidence>
<dbReference type="EMBL" id="MN124519">
    <property type="protein sequence ID" value="QHB92369.1"/>
    <property type="molecule type" value="mRNA"/>
</dbReference>
<comment type="similarity">
    <text evidence="1 4">Belongs to the UDP-glycosyltransferase family.</text>
</comment>
<dbReference type="Gene3D" id="3.40.50.2000">
    <property type="entry name" value="Glycogen Phosphorylase B"/>
    <property type="match status" value="2"/>
</dbReference>
<dbReference type="AlphaFoldDB" id="A0A218WYQ4"/>